<organism evidence="1 2">
    <name type="scientific">Dreissena polymorpha</name>
    <name type="common">Zebra mussel</name>
    <name type="synonym">Mytilus polymorpha</name>
    <dbReference type="NCBI Taxonomy" id="45954"/>
    <lineage>
        <taxon>Eukaryota</taxon>
        <taxon>Metazoa</taxon>
        <taxon>Spiralia</taxon>
        <taxon>Lophotrochozoa</taxon>
        <taxon>Mollusca</taxon>
        <taxon>Bivalvia</taxon>
        <taxon>Autobranchia</taxon>
        <taxon>Heteroconchia</taxon>
        <taxon>Euheterodonta</taxon>
        <taxon>Imparidentia</taxon>
        <taxon>Neoheterodontei</taxon>
        <taxon>Myida</taxon>
        <taxon>Dreissenoidea</taxon>
        <taxon>Dreissenidae</taxon>
        <taxon>Dreissena</taxon>
    </lineage>
</organism>
<evidence type="ECO:0000313" key="2">
    <source>
        <dbReference type="Proteomes" id="UP000828390"/>
    </source>
</evidence>
<gene>
    <name evidence="1" type="ORF">DPMN_097310</name>
</gene>
<keyword evidence="2" id="KW-1185">Reference proteome</keyword>
<proteinExistence type="predicted"/>
<sequence>MSKLNNDKGLYGVVDEVSAWRSGVRGFDSHSGSVLIISSIDTKYWFFQGNGLDSVNICQ</sequence>
<evidence type="ECO:0000313" key="1">
    <source>
        <dbReference type="EMBL" id="KAH3854761.1"/>
    </source>
</evidence>
<name>A0A9D4R4H0_DREPO</name>
<reference evidence="1" key="2">
    <citation type="submission" date="2020-11" db="EMBL/GenBank/DDBJ databases">
        <authorList>
            <person name="McCartney M.A."/>
            <person name="Auch B."/>
            <person name="Kono T."/>
            <person name="Mallez S."/>
            <person name="Becker A."/>
            <person name="Gohl D.M."/>
            <person name="Silverstein K.A.T."/>
            <person name="Koren S."/>
            <person name="Bechman K.B."/>
            <person name="Herman A."/>
            <person name="Abrahante J.E."/>
            <person name="Garbe J."/>
        </authorList>
    </citation>
    <scope>NUCLEOTIDE SEQUENCE</scope>
    <source>
        <strain evidence="1">Duluth1</strain>
        <tissue evidence="1">Whole animal</tissue>
    </source>
</reference>
<dbReference type="Proteomes" id="UP000828390">
    <property type="component" value="Unassembled WGS sequence"/>
</dbReference>
<reference evidence="1" key="1">
    <citation type="journal article" date="2019" name="bioRxiv">
        <title>The Genome of the Zebra Mussel, Dreissena polymorpha: A Resource for Invasive Species Research.</title>
        <authorList>
            <person name="McCartney M.A."/>
            <person name="Auch B."/>
            <person name="Kono T."/>
            <person name="Mallez S."/>
            <person name="Zhang Y."/>
            <person name="Obille A."/>
            <person name="Becker A."/>
            <person name="Abrahante J.E."/>
            <person name="Garbe J."/>
            <person name="Badalamenti J.P."/>
            <person name="Herman A."/>
            <person name="Mangelson H."/>
            <person name="Liachko I."/>
            <person name="Sullivan S."/>
            <person name="Sone E.D."/>
            <person name="Koren S."/>
            <person name="Silverstein K.A.T."/>
            <person name="Beckman K.B."/>
            <person name="Gohl D.M."/>
        </authorList>
    </citation>
    <scope>NUCLEOTIDE SEQUENCE</scope>
    <source>
        <strain evidence="1">Duluth1</strain>
        <tissue evidence="1">Whole animal</tissue>
    </source>
</reference>
<dbReference type="EMBL" id="JAIWYP010000003">
    <property type="protein sequence ID" value="KAH3854761.1"/>
    <property type="molecule type" value="Genomic_DNA"/>
</dbReference>
<comment type="caution">
    <text evidence="1">The sequence shown here is derived from an EMBL/GenBank/DDBJ whole genome shotgun (WGS) entry which is preliminary data.</text>
</comment>
<dbReference type="AlphaFoldDB" id="A0A9D4R4H0"/>
<protein>
    <submittedName>
        <fullName evidence="1">Uncharacterized protein</fullName>
    </submittedName>
</protein>
<accession>A0A9D4R4H0</accession>